<dbReference type="EMBL" id="QQRD01000001">
    <property type="protein sequence ID" value="MXR56461.1"/>
    <property type="molecule type" value="Genomic_DNA"/>
</dbReference>
<reference evidence="1" key="1">
    <citation type="submission" date="2018-07" db="EMBL/GenBank/DDBJ databases">
        <title>Genetic characterization of Mycoplasma hyopneumoniae, M. hyorhinis and M. flocculare isolates through whole genome sequencing analysis: comparative analysis of sequence types and putative genes involved in virulence.</title>
        <authorList>
            <person name="Fourour S."/>
            <person name="Lucas P."/>
            <person name="Touzain F."/>
            <person name="Tocqueville V."/>
            <person name="Kempf I."/>
            <person name="Marois-Crehan C."/>
        </authorList>
    </citation>
    <scope>NUCLEOTIDE SEQUENCE</scope>
    <source>
        <strain evidence="1">MF22</strain>
    </source>
</reference>
<organism evidence="1 2">
    <name type="scientific">Mesomycoplasma flocculare</name>
    <name type="common">Mycoplasma flocculare</name>
    <dbReference type="NCBI Taxonomy" id="2128"/>
    <lineage>
        <taxon>Bacteria</taxon>
        <taxon>Bacillati</taxon>
        <taxon>Mycoplasmatota</taxon>
        <taxon>Mycoplasmoidales</taxon>
        <taxon>Metamycoplasmataceae</taxon>
        <taxon>Mesomycoplasma</taxon>
    </lineage>
</organism>
<evidence type="ECO:0000313" key="2">
    <source>
        <dbReference type="Proteomes" id="UP001193441"/>
    </source>
</evidence>
<protein>
    <submittedName>
        <fullName evidence="1">Uncharacterized protein</fullName>
    </submittedName>
</protein>
<dbReference type="AlphaFoldDB" id="A0AAW9X9M5"/>
<sequence length="159" mass="18346">MGRIEEFKNSSEYQRIQKFLGMTFDEFKQQLKEEIKVIKPNFTFFYKTINVATTTSAIRMSIRYEIEKVMEKMVSKLFGRKIANESIRETITKLLFKKSYFSAYKVIEKLGISAGVKRGILFTTAFANPLGTAINVIDTLVTYISIVTDIILTNQLKNK</sequence>
<accession>A0AAW9X9M5</accession>
<comment type="caution">
    <text evidence="1">The sequence shown here is derived from an EMBL/GenBank/DDBJ whole genome shotgun (WGS) entry which is preliminary data.</text>
</comment>
<gene>
    <name evidence="1" type="ORF">DR094_00340</name>
</gene>
<dbReference type="Proteomes" id="UP001193441">
    <property type="component" value="Unassembled WGS sequence"/>
</dbReference>
<evidence type="ECO:0000313" key="1">
    <source>
        <dbReference type="EMBL" id="MXR56461.1"/>
    </source>
</evidence>
<proteinExistence type="predicted"/>
<name>A0AAW9X9M5_MESFC</name>